<keyword evidence="2" id="KW-1185">Reference proteome</keyword>
<protein>
    <submittedName>
        <fullName evidence="1">Uncharacterized protein</fullName>
    </submittedName>
</protein>
<evidence type="ECO:0000313" key="1">
    <source>
        <dbReference type="EMBL" id="KAF7838909.1"/>
    </source>
</evidence>
<comment type="caution">
    <text evidence="1">The sequence shown here is derived from an EMBL/GenBank/DDBJ whole genome shotgun (WGS) entry which is preliminary data.</text>
</comment>
<reference evidence="1" key="1">
    <citation type="submission" date="2020-09" db="EMBL/GenBank/DDBJ databases">
        <title>Genome-Enabled Discovery of Anthraquinone Biosynthesis in Senna tora.</title>
        <authorList>
            <person name="Kang S.-H."/>
            <person name="Pandey R.P."/>
            <person name="Lee C.-M."/>
            <person name="Sim J.-S."/>
            <person name="Jeong J.-T."/>
            <person name="Choi B.-S."/>
            <person name="Jung M."/>
            <person name="Ginzburg D."/>
            <person name="Zhao K."/>
            <person name="Won S.Y."/>
            <person name="Oh T.-J."/>
            <person name="Yu Y."/>
            <person name="Kim N.-H."/>
            <person name="Lee O.R."/>
            <person name="Lee T.-H."/>
            <person name="Bashyal P."/>
            <person name="Kim T.-S."/>
            <person name="Lee W.-H."/>
            <person name="Kawkins C."/>
            <person name="Kim C.-K."/>
            <person name="Kim J.S."/>
            <person name="Ahn B.O."/>
            <person name="Rhee S.Y."/>
            <person name="Sohng J.K."/>
        </authorList>
    </citation>
    <scope>NUCLEOTIDE SEQUENCE</scope>
    <source>
        <tissue evidence="1">Leaf</tissue>
    </source>
</reference>
<name>A0A834X713_9FABA</name>
<accession>A0A834X713</accession>
<proteinExistence type="predicted"/>
<dbReference type="EMBL" id="JAAIUW010000003">
    <property type="protein sequence ID" value="KAF7838909.1"/>
    <property type="molecule type" value="Genomic_DNA"/>
</dbReference>
<organism evidence="1 2">
    <name type="scientific">Senna tora</name>
    <dbReference type="NCBI Taxonomy" id="362788"/>
    <lineage>
        <taxon>Eukaryota</taxon>
        <taxon>Viridiplantae</taxon>
        <taxon>Streptophyta</taxon>
        <taxon>Embryophyta</taxon>
        <taxon>Tracheophyta</taxon>
        <taxon>Spermatophyta</taxon>
        <taxon>Magnoliopsida</taxon>
        <taxon>eudicotyledons</taxon>
        <taxon>Gunneridae</taxon>
        <taxon>Pentapetalae</taxon>
        <taxon>rosids</taxon>
        <taxon>fabids</taxon>
        <taxon>Fabales</taxon>
        <taxon>Fabaceae</taxon>
        <taxon>Caesalpinioideae</taxon>
        <taxon>Cassia clade</taxon>
        <taxon>Senna</taxon>
    </lineage>
</organism>
<gene>
    <name evidence="1" type="ORF">G2W53_007391</name>
</gene>
<evidence type="ECO:0000313" key="2">
    <source>
        <dbReference type="Proteomes" id="UP000634136"/>
    </source>
</evidence>
<dbReference type="AlphaFoldDB" id="A0A834X713"/>
<sequence length="82" mass="9325">MVEEKGEVFVSKELGTWMRADRSGRKVTWMRADRSGRKVTWPGTSKATHDNGHGGEVHRVGRIKKVDTEELLNKLACMTVRE</sequence>
<dbReference type="Proteomes" id="UP000634136">
    <property type="component" value="Unassembled WGS sequence"/>
</dbReference>